<feature type="transmembrane region" description="Helical" evidence="1">
    <location>
        <begin position="579"/>
        <end position="598"/>
    </location>
</feature>
<gene>
    <name evidence="2" type="ORF">ElP_46370</name>
</gene>
<protein>
    <recommendedName>
        <fullName evidence="4">Transmembrane protein</fullName>
    </recommendedName>
</protein>
<dbReference type="InterPro" id="IPR029062">
    <property type="entry name" value="Class_I_gatase-like"/>
</dbReference>
<sequence>MSKAWRLAGGAIVTGTTEALGRMIVAGFVVGAVALASAHVRAQDMGLEGESAEVESEATRRFRELTDPDAKAEREGDALKPPFEFYRTQVAPFDVLTFVKPNHWASLTQELQANLFDYEGRLRTAPVALRDMPRSVVFRRDARLVEGEPMRLSWPAFLPMETKALDIELVRPGALRPDDSTQAPLLPMPAHQMLVVVLSDDPLIYDYWKRYQALVPATTDMADQQLVDRRTYYRLVVPQEANRPNLSSHPLTWTTISHVIWDGFDPNDLDAGQQRAMIDWLHWGGQLVIAGGAGAPLQPLVNVESFLAPYLPAEPSGENLTLGESDLKGLASLYLPPIWKADRLASPSADYSNPMQARRGAINDRLGSRYAPPEPIDLPPDRPMQLTGLSPLADDVQWITDDQGRRFGAERRVGRGRILMLGIDPKESAFQRWAGNDTFIRRVVLRRPEDRWRPLDPNDNFMLSGPELSWYRLLGRDLEPVPPAPIEGVDVAMTTAANPFGPGPVADPMLEQTPEAPVAAWLDSAKLPALARTTLVEASGIEVPGAPFVLRIIVAYVAALVPLNWLVCRFVFRRRELAWVVVPLLAFGFAGAVERAAAIDSGYERACDEIDLLEIQPGYPRGHLSRFSVLYSTGRQNFTISFPGEPSALALPLNANLTIRGEQVTESTWQSTPGPELIDFRVEPRSLAMFRAEQMIDLRGGIALQSPADGPRAIVNQTTLELRDAVLVDVATGGQGGENRYTPIGTIAPGGRVPLPASDASFSEYQPVGSPDRPDWAALDDFLDPLCSYNWGKPEDAGELRLVAWAAGPMPGQELNPGVDRHRGFTLVVTHLRYAPPPPPDLPIYTSVASDAFGAIDPEQDSREPDRP</sequence>
<accession>A0A518H769</accession>
<evidence type="ECO:0000256" key="1">
    <source>
        <dbReference type="SAM" id="Phobius"/>
    </source>
</evidence>
<dbReference type="OrthoDB" id="222878at2"/>
<dbReference type="EMBL" id="CP036426">
    <property type="protein sequence ID" value="QDV36708.1"/>
    <property type="molecule type" value="Genomic_DNA"/>
</dbReference>
<evidence type="ECO:0000313" key="2">
    <source>
        <dbReference type="EMBL" id="QDV36708.1"/>
    </source>
</evidence>
<feature type="transmembrane region" description="Helical" evidence="1">
    <location>
        <begin position="548"/>
        <end position="567"/>
    </location>
</feature>
<keyword evidence="3" id="KW-1185">Reference proteome</keyword>
<dbReference type="AlphaFoldDB" id="A0A518H769"/>
<organism evidence="2 3">
    <name type="scientific">Tautonia plasticadhaerens</name>
    <dbReference type="NCBI Taxonomy" id="2527974"/>
    <lineage>
        <taxon>Bacteria</taxon>
        <taxon>Pseudomonadati</taxon>
        <taxon>Planctomycetota</taxon>
        <taxon>Planctomycetia</taxon>
        <taxon>Isosphaerales</taxon>
        <taxon>Isosphaeraceae</taxon>
        <taxon>Tautonia</taxon>
    </lineage>
</organism>
<dbReference type="RefSeq" id="WP_145273410.1">
    <property type="nucleotide sequence ID" value="NZ_CP036426.1"/>
</dbReference>
<evidence type="ECO:0008006" key="4">
    <source>
        <dbReference type="Google" id="ProtNLM"/>
    </source>
</evidence>
<reference evidence="2 3" key="1">
    <citation type="submission" date="2019-02" db="EMBL/GenBank/DDBJ databases">
        <title>Deep-cultivation of Planctomycetes and their phenomic and genomic characterization uncovers novel biology.</title>
        <authorList>
            <person name="Wiegand S."/>
            <person name="Jogler M."/>
            <person name="Boedeker C."/>
            <person name="Pinto D."/>
            <person name="Vollmers J."/>
            <person name="Rivas-Marin E."/>
            <person name="Kohn T."/>
            <person name="Peeters S.H."/>
            <person name="Heuer A."/>
            <person name="Rast P."/>
            <person name="Oberbeckmann S."/>
            <person name="Bunk B."/>
            <person name="Jeske O."/>
            <person name="Meyerdierks A."/>
            <person name="Storesund J.E."/>
            <person name="Kallscheuer N."/>
            <person name="Luecker S."/>
            <person name="Lage O.M."/>
            <person name="Pohl T."/>
            <person name="Merkel B.J."/>
            <person name="Hornburger P."/>
            <person name="Mueller R.-W."/>
            <person name="Bruemmer F."/>
            <person name="Labrenz M."/>
            <person name="Spormann A.M."/>
            <person name="Op den Camp H."/>
            <person name="Overmann J."/>
            <person name="Amann R."/>
            <person name="Jetten M.S.M."/>
            <person name="Mascher T."/>
            <person name="Medema M.H."/>
            <person name="Devos D.P."/>
            <person name="Kaster A.-K."/>
            <person name="Ovreas L."/>
            <person name="Rohde M."/>
            <person name="Galperin M.Y."/>
            <person name="Jogler C."/>
        </authorList>
    </citation>
    <scope>NUCLEOTIDE SEQUENCE [LARGE SCALE GENOMIC DNA]</scope>
    <source>
        <strain evidence="2 3">ElP</strain>
    </source>
</reference>
<dbReference type="Proteomes" id="UP000317835">
    <property type="component" value="Chromosome"/>
</dbReference>
<dbReference type="SUPFAM" id="SSF52317">
    <property type="entry name" value="Class I glutamine amidotransferase-like"/>
    <property type="match status" value="1"/>
</dbReference>
<proteinExistence type="predicted"/>
<dbReference type="KEGG" id="tpla:ElP_46370"/>
<keyword evidence="1" id="KW-0472">Membrane</keyword>
<name>A0A518H769_9BACT</name>
<keyword evidence="1" id="KW-0812">Transmembrane</keyword>
<keyword evidence="1" id="KW-1133">Transmembrane helix</keyword>
<evidence type="ECO:0000313" key="3">
    <source>
        <dbReference type="Proteomes" id="UP000317835"/>
    </source>
</evidence>